<evidence type="ECO:0000256" key="1">
    <source>
        <dbReference type="ARBA" id="ARBA00009913"/>
    </source>
</evidence>
<dbReference type="FunFam" id="3.40.50.1390:FF:000001">
    <property type="entry name" value="DNA recombinase"/>
    <property type="match status" value="1"/>
</dbReference>
<dbReference type="SUPFAM" id="SSF46689">
    <property type="entry name" value="Homeodomain-like"/>
    <property type="match status" value="1"/>
</dbReference>
<accession>A0A6M5UKN8</accession>
<evidence type="ECO:0000313" key="8">
    <source>
        <dbReference type="EMBL" id="QJW38750.1"/>
    </source>
</evidence>
<dbReference type="EMBL" id="CP052758">
    <property type="protein sequence ID" value="QJW38750.1"/>
    <property type="molecule type" value="Genomic_DNA"/>
</dbReference>
<dbReference type="PANTHER" id="PTHR30461">
    <property type="entry name" value="DNA-INVERTASE FROM LAMBDOID PROPHAGE"/>
    <property type="match status" value="1"/>
</dbReference>
<geneLocation type="plasmid" evidence="8 9">
    <name>pCPRO01</name>
</geneLocation>
<dbReference type="KEGG" id="cprt:FIC82_020415"/>
<dbReference type="AlphaFoldDB" id="A0A6M5UKN8"/>
<keyword evidence="4" id="KW-0233">DNA recombination</keyword>
<dbReference type="InterPro" id="IPR036162">
    <property type="entry name" value="Resolvase-like_N_sf"/>
</dbReference>
<dbReference type="Gene3D" id="3.40.50.1390">
    <property type="entry name" value="Resolvase, N-terminal catalytic domain"/>
    <property type="match status" value="1"/>
</dbReference>
<dbReference type="InterPro" id="IPR006118">
    <property type="entry name" value="Recombinase_CS"/>
</dbReference>
<feature type="active site" description="O-(5'-phospho-DNA)-serine intermediate" evidence="5 6">
    <location>
        <position position="11"/>
    </location>
</feature>
<evidence type="ECO:0000256" key="4">
    <source>
        <dbReference type="ARBA" id="ARBA00023172"/>
    </source>
</evidence>
<protein>
    <submittedName>
        <fullName evidence="8">Recombinase family protein</fullName>
    </submittedName>
</protein>
<dbReference type="OrthoDB" id="128993at2"/>
<dbReference type="PROSITE" id="PS00397">
    <property type="entry name" value="RECOMBINASES_1"/>
    <property type="match status" value="1"/>
</dbReference>
<gene>
    <name evidence="8" type="ORF">FIC82_020415</name>
</gene>
<dbReference type="SUPFAM" id="SSF53041">
    <property type="entry name" value="Resolvase-like"/>
    <property type="match status" value="1"/>
</dbReference>
<keyword evidence="2" id="KW-0229">DNA integration</keyword>
<dbReference type="InterPro" id="IPR009057">
    <property type="entry name" value="Homeodomain-like_sf"/>
</dbReference>
<dbReference type="Proteomes" id="UP000451354">
    <property type="component" value="Plasmid pCPRO01"/>
</dbReference>
<dbReference type="Pfam" id="PF13384">
    <property type="entry name" value="HTH_23"/>
    <property type="match status" value="1"/>
</dbReference>
<keyword evidence="3" id="KW-0238">DNA-binding</keyword>
<keyword evidence="8" id="KW-0614">Plasmid</keyword>
<evidence type="ECO:0000256" key="2">
    <source>
        <dbReference type="ARBA" id="ARBA00022908"/>
    </source>
</evidence>
<evidence type="ECO:0000256" key="6">
    <source>
        <dbReference type="PROSITE-ProRule" id="PRU10137"/>
    </source>
</evidence>
<evidence type="ECO:0000259" key="7">
    <source>
        <dbReference type="PROSITE" id="PS51736"/>
    </source>
</evidence>
<sequence length="191" mass="20156">MAHTYGYARVSTTSQNLTAQIDALTGAGEVDVRDVVAEKASGTREDRPELTRLLAGLREGDMLVVTKLDRLGRSAAHVARLVRELDERGVTLRSLTETIDTSSAAGRLMVHVLAAVAQMEADLARERTLDGLAAARARGRVGGRPSVMTPERLAAARASLAGGQPVPAVARALGVSPATIRRHMRIGGESS</sequence>
<dbReference type="GO" id="GO:0015074">
    <property type="term" value="P:DNA integration"/>
    <property type="evidence" value="ECO:0007669"/>
    <property type="project" value="UniProtKB-KW"/>
</dbReference>
<proteinExistence type="inferred from homology"/>
<dbReference type="PANTHER" id="PTHR30461:SF2">
    <property type="entry name" value="SERINE RECOMBINASE PINE-RELATED"/>
    <property type="match status" value="1"/>
</dbReference>
<dbReference type="InterPro" id="IPR050639">
    <property type="entry name" value="SSR_resolvase"/>
</dbReference>
<dbReference type="RefSeq" id="WP_154800693.1">
    <property type="nucleotide sequence ID" value="NZ_CP052758.1"/>
</dbReference>
<evidence type="ECO:0000256" key="5">
    <source>
        <dbReference type="PIRSR" id="PIRSR606118-50"/>
    </source>
</evidence>
<evidence type="ECO:0000313" key="9">
    <source>
        <dbReference type="Proteomes" id="UP000451354"/>
    </source>
</evidence>
<name>A0A6M5UKN8_9MICO</name>
<comment type="similarity">
    <text evidence="1">Belongs to the site-specific recombinase resolvase family.</text>
</comment>
<dbReference type="GO" id="GO:0003677">
    <property type="term" value="F:DNA binding"/>
    <property type="evidence" value="ECO:0007669"/>
    <property type="project" value="UniProtKB-KW"/>
</dbReference>
<dbReference type="SMART" id="SM00857">
    <property type="entry name" value="Resolvase"/>
    <property type="match status" value="1"/>
</dbReference>
<keyword evidence="9" id="KW-1185">Reference proteome</keyword>
<feature type="domain" description="Resolvase/invertase-type recombinase catalytic" evidence="7">
    <location>
        <begin position="3"/>
        <end position="139"/>
    </location>
</feature>
<dbReference type="Pfam" id="PF00239">
    <property type="entry name" value="Resolvase"/>
    <property type="match status" value="1"/>
</dbReference>
<dbReference type="CDD" id="cd03768">
    <property type="entry name" value="SR_ResInv"/>
    <property type="match status" value="1"/>
</dbReference>
<organism evidence="8 9">
    <name type="scientific">Cellulosimicrobium protaetiae</name>
    <dbReference type="NCBI Taxonomy" id="2587808"/>
    <lineage>
        <taxon>Bacteria</taxon>
        <taxon>Bacillati</taxon>
        <taxon>Actinomycetota</taxon>
        <taxon>Actinomycetes</taxon>
        <taxon>Micrococcales</taxon>
        <taxon>Promicromonosporaceae</taxon>
        <taxon>Cellulosimicrobium</taxon>
    </lineage>
</organism>
<dbReference type="Gene3D" id="1.10.10.60">
    <property type="entry name" value="Homeodomain-like"/>
    <property type="match status" value="1"/>
</dbReference>
<dbReference type="PROSITE" id="PS51736">
    <property type="entry name" value="RECOMBINASES_3"/>
    <property type="match status" value="1"/>
</dbReference>
<dbReference type="GO" id="GO:0000150">
    <property type="term" value="F:DNA strand exchange activity"/>
    <property type="evidence" value="ECO:0007669"/>
    <property type="project" value="InterPro"/>
</dbReference>
<evidence type="ECO:0000256" key="3">
    <source>
        <dbReference type="ARBA" id="ARBA00023125"/>
    </source>
</evidence>
<reference evidence="9" key="1">
    <citation type="journal article" date="2022" name="Int. J. Syst. Evol. Microbiol.">
        <title>Cellulosimicrobium protaetiae sp. nov., isolated from the gut of the larva of Protaetia brevitarsis seulensis.</title>
        <authorList>
            <person name="Le Han H."/>
            <person name="Nguyen T.T.H."/>
            <person name="Li Z."/>
            <person name="Shin N.R."/>
            <person name="Kim S.G."/>
        </authorList>
    </citation>
    <scope>NUCLEOTIDE SEQUENCE [LARGE SCALE GENOMIC DNA]</scope>
    <source>
        <strain evidence="9">BI34</strain>
    </source>
</reference>
<dbReference type="PROSITE" id="PS00398">
    <property type="entry name" value="RECOMBINASES_2"/>
    <property type="match status" value="1"/>
</dbReference>
<dbReference type="InterPro" id="IPR006119">
    <property type="entry name" value="Resolv_N"/>
</dbReference>